<comment type="similarity">
    <text evidence="1">Belongs to the TACO1 family.</text>
</comment>
<dbReference type="NCBIfam" id="TIGR01033">
    <property type="entry name" value="YebC/PmpR family DNA-binding transcriptional regulator"/>
    <property type="match status" value="1"/>
</dbReference>
<dbReference type="PANTHER" id="PTHR12532:SF6">
    <property type="entry name" value="TRANSCRIPTIONAL REGULATORY PROTEIN YEBC-RELATED"/>
    <property type="match status" value="1"/>
</dbReference>
<keyword evidence="1" id="KW-0963">Cytoplasm</keyword>
<protein>
    <recommendedName>
        <fullName evidence="1">Probable transcriptional regulatory protein MF672_023375</fullName>
    </recommendedName>
</protein>
<proteinExistence type="inferred from homology"/>
<dbReference type="NCBIfam" id="NF001030">
    <property type="entry name" value="PRK00110.1"/>
    <property type="match status" value="1"/>
</dbReference>
<sequence length="252" mass="26960">MSGHSKWATTKHKKAALDAKRGKLFAKLIKNIEVAARTGGPDPDANPTLFDAIFKAKKNSVPNDNIERARKRGGGLEAGGADWQTIMYEGYAPGGVAVLIECLTDNRNRAASEVRVALTRNGGSLADPGSVSYMFNRKGVVIVPKQGGLDEDTVLMAVLEAGAEEVNDMGDSFEVVSEAGDLVPVRKALQEAGIDYDSAESSFLPTMSVPLDEEGAKKVFRLIEALEDSDDVQNVYANFDVSDAVLERLGAE</sequence>
<comment type="subcellular location">
    <subcellularLocation>
        <location evidence="1">Cytoplasm</location>
    </subcellularLocation>
</comment>
<dbReference type="EMBL" id="JAKRKC020000001">
    <property type="protein sequence ID" value="MCK2216717.1"/>
    <property type="molecule type" value="Genomic_DNA"/>
</dbReference>
<dbReference type="InterPro" id="IPR002876">
    <property type="entry name" value="Transcrip_reg_TACO1-like"/>
</dbReference>
<dbReference type="Pfam" id="PF20772">
    <property type="entry name" value="TACO1_YebC_N"/>
    <property type="match status" value="1"/>
</dbReference>
<keyword evidence="1" id="KW-0805">Transcription regulation</keyword>
<dbReference type="RefSeq" id="WP_242371366.1">
    <property type="nucleotide sequence ID" value="NZ_JAKRKC020000001.1"/>
</dbReference>
<accession>A0ABT0FWJ3</accession>
<keyword evidence="5" id="KW-1185">Reference proteome</keyword>
<gene>
    <name evidence="4" type="ORF">MF672_023375</name>
</gene>
<keyword evidence="1" id="KW-0804">Transcription</keyword>
<name>A0ABT0FWJ3_9ACTN</name>
<feature type="domain" description="TACO1/YebC-like second and third" evidence="2">
    <location>
        <begin position="84"/>
        <end position="239"/>
    </location>
</feature>
<keyword evidence="1 4" id="KW-0238">DNA-binding</keyword>
<dbReference type="Proteomes" id="UP001317259">
    <property type="component" value="Unassembled WGS sequence"/>
</dbReference>
<organism evidence="4 5">
    <name type="scientific">Actinomadura luzonensis</name>
    <dbReference type="NCBI Taxonomy" id="2805427"/>
    <lineage>
        <taxon>Bacteria</taxon>
        <taxon>Bacillati</taxon>
        <taxon>Actinomycetota</taxon>
        <taxon>Actinomycetes</taxon>
        <taxon>Streptosporangiales</taxon>
        <taxon>Thermomonosporaceae</taxon>
        <taxon>Actinomadura</taxon>
    </lineage>
</organism>
<dbReference type="GO" id="GO:0003677">
    <property type="term" value="F:DNA binding"/>
    <property type="evidence" value="ECO:0007669"/>
    <property type="project" value="UniProtKB-KW"/>
</dbReference>
<evidence type="ECO:0000313" key="5">
    <source>
        <dbReference type="Proteomes" id="UP001317259"/>
    </source>
</evidence>
<reference evidence="4 5" key="1">
    <citation type="submission" date="2022-04" db="EMBL/GenBank/DDBJ databases">
        <title>Genome draft of Actinomadura sp. ATCC 31491.</title>
        <authorList>
            <person name="Shi X."/>
            <person name="Du Y."/>
        </authorList>
    </citation>
    <scope>NUCLEOTIDE SEQUENCE [LARGE SCALE GENOMIC DNA]</scope>
    <source>
        <strain evidence="4 5">ATCC 31491</strain>
    </source>
</reference>
<dbReference type="PANTHER" id="PTHR12532">
    <property type="entry name" value="TRANSLATIONAL ACTIVATOR OF CYTOCHROME C OXIDASE 1"/>
    <property type="match status" value="1"/>
</dbReference>
<dbReference type="InterPro" id="IPR049083">
    <property type="entry name" value="TACO1_YebC_N"/>
</dbReference>
<dbReference type="InterPro" id="IPR048300">
    <property type="entry name" value="TACO1_YebC-like_2nd/3rd_dom"/>
</dbReference>
<evidence type="ECO:0000313" key="4">
    <source>
        <dbReference type="EMBL" id="MCK2216717.1"/>
    </source>
</evidence>
<dbReference type="Pfam" id="PF01709">
    <property type="entry name" value="Transcrip_reg"/>
    <property type="match status" value="1"/>
</dbReference>
<evidence type="ECO:0000259" key="2">
    <source>
        <dbReference type="Pfam" id="PF01709"/>
    </source>
</evidence>
<feature type="domain" description="TACO1/YebC-like N-terminal" evidence="3">
    <location>
        <begin position="5"/>
        <end position="75"/>
    </location>
</feature>
<evidence type="ECO:0000256" key="1">
    <source>
        <dbReference type="HAMAP-Rule" id="MF_00693"/>
    </source>
</evidence>
<dbReference type="HAMAP" id="MF_00693">
    <property type="entry name" value="Transcrip_reg_TACO1"/>
    <property type="match status" value="1"/>
</dbReference>
<dbReference type="NCBIfam" id="NF009044">
    <property type="entry name" value="PRK12378.1"/>
    <property type="match status" value="1"/>
</dbReference>
<evidence type="ECO:0000259" key="3">
    <source>
        <dbReference type="Pfam" id="PF20772"/>
    </source>
</evidence>
<comment type="caution">
    <text evidence="4">The sequence shown here is derived from an EMBL/GenBank/DDBJ whole genome shotgun (WGS) entry which is preliminary data.</text>
</comment>